<protein>
    <submittedName>
        <fullName evidence="1">Uncharacterized protein</fullName>
    </submittedName>
</protein>
<gene>
    <name evidence="1" type="ORF">LCGC14_1140240</name>
</gene>
<comment type="caution">
    <text evidence="1">The sequence shown here is derived from an EMBL/GenBank/DDBJ whole genome shotgun (WGS) entry which is preliminary data.</text>
</comment>
<reference evidence="1" key="1">
    <citation type="journal article" date="2015" name="Nature">
        <title>Complex archaea that bridge the gap between prokaryotes and eukaryotes.</title>
        <authorList>
            <person name="Spang A."/>
            <person name="Saw J.H."/>
            <person name="Jorgensen S.L."/>
            <person name="Zaremba-Niedzwiedzka K."/>
            <person name="Martijn J."/>
            <person name="Lind A.E."/>
            <person name="van Eijk R."/>
            <person name="Schleper C."/>
            <person name="Guy L."/>
            <person name="Ettema T.J."/>
        </authorList>
    </citation>
    <scope>NUCLEOTIDE SEQUENCE</scope>
</reference>
<dbReference type="EMBL" id="LAZR01005404">
    <property type="protein sequence ID" value="KKN00198.1"/>
    <property type="molecule type" value="Genomic_DNA"/>
</dbReference>
<proteinExistence type="predicted"/>
<name>A0A0F9Q471_9ZZZZ</name>
<evidence type="ECO:0000313" key="1">
    <source>
        <dbReference type="EMBL" id="KKN00198.1"/>
    </source>
</evidence>
<organism evidence="1">
    <name type="scientific">marine sediment metagenome</name>
    <dbReference type="NCBI Taxonomy" id="412755"/>
    <lineage>
        <taxon>unclassified sequences</taxon>
        <taxon>metagenomes</taxon>
        <taxon>ecological metagenomes</taxon>
    </lineage>
</organism>
<dbReference type="AlphaFoldDB" id="A0A0F9Q471"/>
<accession>A0A0F9Q471</accession>
<sequence>MSGYQAAGNQIVGLDNVSCFNAYYSLASGVTEDFGISEAGKHIRVFKLLVTSQIGTGAWIIRAPGGTYYFSHSVQYTANFWADFGMTPVIIDPVSSDLQIEAAGVAISVTINMWYKLLLP</sequence>